<dbReference type="EMBL" id="JARCJK010000003">
    <property type="protein sequence ID" value="MDE4165688.1"/>
    <property type="molecule type" value="Genomic_DNA"/>
</dbReference>
<dbReference type="Proteomes" id="UP001218364">
    <property type="component" value="Unassembled WGS sequence"/>
</dbReference>
<dbReference type="RefSeq" id="WP_065273514.1">
    <property type="nucleotide sequence ID" value="NZ_CP015124.1"/>
</dbReference>
<dbReference type="OrthoDB" id="9800296at2"/>
<name>A0A1B0ZNB0_9RHOB</name>
<proteinExistence type="predicted"/>
<dbReference type="AlphaFoldDB" id="A0A1B0ZNB0"/>
<accession>A0A1B0ZNB0</accession>
<sequence length="88" mass="10137">MDLDQAHTFSTRHRESLENSDRAGCFHCCAIFDPTEIDEWIEENSFADRPAGFTAMCPRCGIDAVLAEADVPLSTEFLKQMYKRWFDE</sequence>
<evidence type="ECO:0000313" key="4">
    <source>
        <dbReference type="Proteomes" id="UP001218364"/>
    </source>
</evidence>
<reference evidence="2 4" key="2">
    <citation type="submission" date="2023-02" db="EMBL/GenBank/DDBJ databases">
        <title>Population genomics of bacteria associated with diatom.</title>
        <authorList>
            <person name="Xie J."/>
            <person name="Wang H."/>
        </authorList>
    </citation>
    <scope>NUCLEOTIDE SEQUENCE [LARGE SCALE GENOMIC DNA]</scope>
    <source>
        <strain evidence="2 4">PT47_8</strain>
    </source>
</reference>
<dbReference type="Proteomes" id="UP000092565">
    <property type="component" value="Chromosome"/>
</dbReference>
<evidence type="ECO:0000313" key="2">
    <source>
        <dbReference type="EMBL" id="MDE4165688.1"/>
    </source>
</evidence>
<organism evidence="1 3">
    <name type="scientific">Phaeobacter gallaeciensis</name>
    <dbReference type="NCBI Taxonomy" id="60890"/>
    <lineage>
        <taxon>Bacteria</taxon>
        <taxon>Pseudomonadati</taxon>
        <taxon>Pseudomonadota</taxon>
        <taxon>Alphaproteobacteria</taxon>
        <taxon>Rhodobacterales</taxon>
        <taxon>Roseobacteraceae</taxon>
        <taxon>Phaeobacter</taxon>
    </lineage>
</organism>
<evidence type="ECO:0000313" key="3">
    <source>
        <dbReference type="Proteomes" id="UP000092565"/>
    </source>
</evidence>
<protein>
    <submittedName>
        <fullName evidence="2">Cytoplasmic protein</fullName>
    </submittedName>
</protein>
<keyword evidence="3" id="KW-1185">Reference proteome</keyword>
<evidence type="ECO:0000313" key="1">
    <source>
        <dbReference type="EMBL" id="ANP35672.1"/>
    </source>
</evidence>
<gene>
    <name evidence="1" type="ORF">JL2886_00746</name>
    <name evidence="2" type="ORF">PXK24_08275</name>
</gene>
<reference evidence="1 3" key="1">
    <citation type="submission" date="2016-04" db="EMBL/GenBank/DDBJ databases">
        <authorList>
            <person name="Evans L.H."/>
            <person name="Alamgir A."/>
            <person name="Owens N."/>
            <person name="Weber N.D."/>
            <person name="Virtaneva K."/>
            <person name="Barbian K."/>
            <person name="Babar A."/>
            <person name="Rosenke K."/>
        </authorList>
    </citation>
    <scope>NUCLEOTIDE SEQUENCE [LARGE SCALE GENOMIC DNA]</scope>
    <source>
        <strain evidence="1 3">JL2886</strain>
    </source>
</reference>
<dbReference type="EMBL" id="CP015124">
    <property type="protein sequence ID" value="ANP35672.1"/>
    <property type="molecule type" value="Genomic_DNA"/>
</dbReference>